<dbReference type="RefSeq" id="WP_071137090.1">
    <property type="nucleotide sequence ID" value="NZ_LT608328.1"/>
</dbReference>
<reference evidence="3 4" key="1">
    <citation type="submission" date="2016-08" db="EMBL/GenBank/DDBJ databases">
        <authorList>
            <person name="Seilhamer J.J."/>
        </authorList>
    </citation>
    <scope>NUCLEOTIDE SEQUENCE [LARGE SCALE GENOMIC DNA]</scope>
    <source>
        <strain evidence="3">ING2-E5A</strain>
    </source>
</reference>
<feature type="domain" description="Late embryogenesis abundant protein LEA-2 subgroup" evidence="2">
    <location>
        <begin position="84"/>
        <end position="171"/>
    </location>
</feature>
<evidence type="ECO:0000256" key="1">
    <source>
        <dbReference type="SAM" id="SignalP"/>
    </source>
</evidence>
<keyword evidence="4" id="KW-1185">Reference proteome</keyword>
<evidence type="ECO:0000313" key="4">
    <source>
        <dbReference type="Proteomes" id="UP000178485"/>
    </source>
</evidence>
<dbReference type="KEGG" id="pmuc:ING2E5A_1830"/>
<proteinExistence type="predicted"/>
<evidence type="ECO:0000313" key="3">
    <source>
        <dbReference type="EMBL" id="SCM58488.1"/>
    </source>
</evidence>
<dbReference type="EMBL" id="LT608328">
    <property type="protein sequence ID" value="SCM58488.1"/>
    <property type="molecule type" value="Genomic_DNA"/>
</dbReference>
<dbReference type="InterPro" id="IPR004864">
    <property type="entry name" value="LEA_2"/>
</dbReference>
<evidence type="ECO:0000259" key="2">
    <source>
        <dbReference type="Pfam" id="PF03168"/>
    </source>
</evidence>
<keyword evidence="1" id="KW-0732">Signal</keyword>
<accession>A0A1G4G7Y8</accession>
<dbReference type="Pfam" id="PF03168">
    <property type="entry name" value="LEA_2"/>
    <property type="match status" value="1"/>
</dbReference>
<feature type="signal peptide" evidence="1">
    <location>
        <begin position="1"/>
        <end position="18"/>
    </location>
</feature>
<organism evidence="3 4">
    <name type="scientific">Petrimonas mucosa</name>
    <dbReference type="NCBI Taxonomy" id="1642646"/>
    <lineage>
        <taxon>Bacteria</taxon>
        <taxon>Pseudomonadati</taxon>
        <taxon>Bacteroidota</taxon>
        <taxon>Bacteroidia</taxon>
        <taxon>Bacteroidales</taxon>
        <taxon>Dysgonomonadaceae</taxon>
        <taxon>Petrimonas</taxon>
    </lineage>
</organism>
<feature type="chain" id="PRO_5009603934" evidence="1">
    <location>
        <begin position="19"/>
        <end position="198"/>
    </location>
</feature>
<name>A0A1G4G7Y8_9BACT</name>
<sequence>MKQTVLILLLLIIPLSSCDVLNQVSGVIQLSQCDYKYNSISDIQLAGINLGNGSTISLSNFTTISSILTGGNLQTIPFSMTLNMDVTNPNRAAAFLNALEYVIEINEMEFTTGKIDVPLRVEPGQTAVLPISVGVDIKNLINRYSRNRVAREMSGFLGLSSDPTKVTVKLWPKLMVGNNLVKVPAPIPVEFTFGGNNR</sequence>
<dbReference type="AlphaFoldDB" id="A0A1G4G7Y8"/>
<dbReference type="Gene3D" id="2.60.40.1820">
    <property type="match status" value="1"/>
</dbReference>
<dbReference type="SUPFAM" id="SSF117070">
    <property type="entry name" value="LEA14-like"/>
    <property type="match status" value="1"/>
</dbReference>
<protein>
    <submittedName>
        <fullName evidence="3">Putative secreted protein</fullName>
    </submittedName>
</protein>
<dbReference type="STRING" id="1642646.ING2E5A_1830"/>
<gene>
    <name evidence="3" type="ORF">ING2E5A_1830</name>
</gene>
<dbReference type="Proteomes" id="UP000178485">
    <property type="component" value="Chromosome i"/>
</dbReference>